<reference evidence="1 3" key="1">
    <citation type="submission" date="2015-05" db="EMBL/GenBank/DDBJ databases">
        <title>Genome assembly of Archangium gephyra DSM 2261.</title>
        <authorList>
            <person name="Sharma G."/>
            <person name="Subramanian S."/>
        </authorList>
    </citation>
    <scope>NUCLEOTIDE SEQUENCE [LARGE SCALE GENOMIC DNA]</scope>
    <source>
        <strain evidence="1 3">DSM 2261</strain>
    </source>
</reference>
<accession>A0AAC8Q1M8</accession>
<reference evidence="2 4" key="2">
    <citation type="submission" date="2018-08" db="EMBL/GenBank/DDBJ databases">
        <title>Genomic Encyclopedia of Archaeal and Bacterial Type Strains, Phase II (KMG-II): from individual species to whole genera.</title>
        <authorList>
            <person name="Goeker M."/>
        </authorList>
    </citation>
    <scope>NUCLEOTIDE SEQUENCE [LARGE SCALE GENOMIC DNA]</scope>
    <source>
        <strain evidence="2 4">DSM 2261</strain>
    </source>
</reference>
<keyword evidence="4" id="KW-1185">Reference proteome</keyword>
<proteinExistence type="predicted"/>
<dbReference type="Proteomes" id="UP000035579">
    <property type="component" value="Chromosome"/>
</dbReference>
<dbReference type="Proteomes" id="UP000256345">
    <property type="component" value="Unassembled WGS sequence"/>
</dbReference>
<dbReference type="EMBL" id="CP011509">
    <property type="protein sequence ID" value="AKI99136.1"/>
    <property type="molecule type" value="Genomic_DNA"/>
</dbReference>
<dbReference type="AlphaFoldDB" id="A0AAC8Q1M8"/>
<sequence length="104" mass="11272">MSYNDIRGPRVVGLNVASSLSEYLMRIQELGAVEGPDGALEISPEVMPILEAIHQVLAGGTVEVKVVHRGNPDIFNELKRRVEQVGREANAINKAAGFYLTATL</sequence>
<evidence type="ECO:0000313" key="3">
    <source>
        <dbReference type="Proteomes" id="UP000035579"/>
    </source>
</evidence>
<organism evidence="1 3">
    <name type="scientific">Archangium gephyra</name>
    <dbReference type="NCBI Taxonomy" id="48"/>
    <lineage>
        <taxon>Bacteria</taxon>
        <taxon>Pseudomonadati</taxon>
        <taxon>Myxococcota</taxon>
        <taxon>Myxococcia</taxon>
        <taxon>Myxococcales</taxon>
        <taxon>Cystobacterineae</taxon>
        <taxon>Archangiaceae</taxon>
        <taxon>Archangium</taxon>
    </lineage>
</organism>
<name>A0AAC8Q1M8_9BACT</name>
<protein>
    <submittedName>
        <fullName evidence="1">Uncharacterized protein</fullName>
    </submittedName>
</protein>
<dbReference type="RefSeq" id="WP_052518397.1">
    <property type="nucleotide sequence ID" value="NZ_CP011509.1"/>
</dbReference>
<evidence type="ECO:0000313" key="1">
    <source>
        <dbReference type="EMBL" id="AKI99136.1"/>
    </source>
</evidence>
<evidence type="ECO:0000313" key="2">
    <source>
        <dbReference type="EMBL" id="REG31043.1"/>
    </source>
</evidence>
<dbReference type="KEGG" id="age:AA314_00763"/>
<gene>
    <name evidence="1" type="ORF">AA314_00763</name>
    <name evidence="2" type="ORF">ATI61_106513</name>
</gene>
<dbReference type="EMBL" id="QUMU01000006">
    <property type="protein sequence ID" value="REG31043.1"/>
    <property type="molecule type" value="Genomic_DNA"/>
</dbReference>
<evidence type="ECO:0000313" key="4">
    <source>
        <dbReference type="Proteomes" id="UP000256345"/>
    </source>
</evidence>